<dbReference type="InterPro" id="IPR050643">
    <property type="entry name" value="Periplasmic_pilus_chap"/>
</dbReference>
<sequence>MINRPLCRLLLCAGLALVGAGAWASGLQVAPVSLTLQPAQHADGLWLSNTGTDQIHAQVRVYRWTQVNGADQLTPSQELVISPPMLGIQPGGRQLIRVIRIGAPPSGNGAVEAAYRLAIDELPVHTPGKRGLQFVLHYSVPVFVEPQGEAAATVNLHWQLQRDGDRMTLVVSNAGTGHAQLAELIYVSDKGKRTTIAGGLLGYVLPGATMRWPLKQPASVFAENGTLEAAINGAQATQTLSLADRAR</sequence>
<accession>A0A154QE09</accession>
<dbReference type="PANTHER" id="PTHR30251">
    <property type="entry name" value="PILUS ASSEMBLY CHAPERONE"/>
    <property type="match status" value="1"/>
</dbReference>
<dbReference type="InterPro" id="IPR008962">
    <property type="entry name" value="PapD-like_sf"/>
</dbReference>
<dbReference type="InterPro" id="IPR016147">
    <property type="entry name" value="Pili_assmbl_chaperone_N"/>
</dbReference>
<evidence type="ECO:0000256" key="1">
    <source>
        <dbReference type="SAM" id="SignalP"/>
    </source>
</evidence>
<reference evidence="3 4" key="1">
    <citation type="journal article" date="2016" name="MBio">
        <title>Lateral Gene Transfer in a Heavy Metal-Contaminated-Groundwater Microbial Community.</title>
        <authorList>
            <person name="Hemme C.L."/>
            <person name="Green S.J."/>
            <person name="Rishishwar L."/>
            <person name="Prakash O."/>
            <person name="Pettenato A."/>
            <person name="Chakraborty R."/>
            <person name="Deutschbauer A.M."/>
            <person name="Van Nostrand J.D."/>
            <person name="Wu L."/>
            <person name="He Z."/>
            <person name="Jordan I.K."/>
            <person name="Hazen T.C."/>
            <person name="Arkin A.P."/>
            <person name="Kostka J.E."/>
            <person name="Zhou J."/>
        </authorList>
    </citation>
    <scope>NUCLEOTIDE SEQUENCE [LARGE SCALE GENOMIC DNA]</scope>
    <source>
        <strain evidence="3 4">FW104-T7</strain>
    </source>
</reference>
<dbReference type="InterPro" id="IPR013783">
    <property type="entry name" value="Ig-like_fold"/>
</dbReference>
<dbReference type="Pfam" id="PF00345">
    <property type="entry name" value="PapD_N"/>
    <property type="match status" value="1"/>
</dbReference>
<proteinExistence type="predicted"/>
<dbReference type="Gene3D" id="2.60.40.10">
    <property type="entry name" value="Immunoglobulins"/>
    <property type="match status" value="1"/>
</dbReference>
<gene>
    <name evidence="3" type="ORF">RHOFW104T7_01585</name>
</gene>
<organism evidence="3 4">
    <name type="scientific">Rhodanobacter thiooxydans</name>
    <dbReference type="NCBI Taxonomy" id="416169"/>
    <lineage>
        <taxon>Bacteria</taxon>
        <taxon>Pseudomonadati</taxon>
        <taxon>Pseudomonadota</taxon>
        <taxon>Gammaproteobacteria</taxon>
        <taxon>Lysobacterales</taxon>
        <taxon>Rhodanobacteraceae</taxon>
        <taxon>Rhodanobacter</taxon>
    </lineage>
</organism>
<name>A0A154QE09_9GAMM</name>
<keyword evidence="1" id="KW-0732">Signal</keyword>
<dbReference type="eggNOG" id="COG3121">
    <property type="taxonomic scope" value="Bacteria"/>
</dbReference>
<dbReference type="SUPFAM" id="SSF49354">
    <property type="entry name" value="PapD-like"/>
    <property type="match status" value="1"/>
</dbReference>
<feature type="signal peptide" evidence="1">
    <location>
        <begin position="1"/>
        <end position="24"/>
    </location>
</feature>
<dbReference type="GeneID" id="72425280"/>
<dbReference type="RefSeq" id="WP_027489595.1">
    <property type="nucleotide sequence ID" value="NZ_LVJS01000123.1"/>
</dbReference>
<feature type="chain" id="PRO_5007599890" evidence="1">
    <location>
        <begin position="25"/>
        <end position="247"/>
    </location>
</feature>
<evidence type="ECO:0000313" key="3">
    <source>
        <dbReference type="EMBL" id="KZC22235.1"/>
    </source>
</evidence>
<dbReference type="GO" id="GO:0071555">
    <property type="term" value="P:cell wall organization"/>
    <property type="evidence" value="ECO:0007669"/>
    <property type="project" value="InterPro"/>
</dbReference>
<dbReference type="PANTHER" id="PTHR30251:SF4">
    <property type="entry name" value="SLR1668 PROTEIN"/>
    <property type="match status" value="1"/>
</dbReference>
<dbReference type="GO" id="GO:0030288">
    <property type="term" value="C:outer membrane-bounded periplasmic space"/>
    <property type="evidence" value="ECO:0007669"/>
    <property type="project" value="InterPro"/>
</dbReference>
<dbReference type="AlphaFoldDB" id="A0A154QE09"/>
<comment type="caution">
    <text evidence="3">The sequence shown here is derived from an EMBL/GenBank/DDBJ whole genome shotgun (WGS) entry which is preliminary data.</text>
</comment>
<evidence type="ECO:0000313" key="4">
    <source>
        <dbReference type="Proteomes" id="UP000076131"/>
    </source>
</evidence>
<feature type="domain" description="Pili assembly chaperone N-terminal" evidence="2">
    <location>
        <begin position="26"/>
        <end position="148"/>
    </location>
</feature>
<protein>
    <submittedName>
        <fullName evidence="3">Pilus assembly protein PapD</fullName>
    </submittedName>
</protein>
<dbReference type="STRING" id="416169.RHOFW104T7_01585"/>
<evidence type="ECO:0000259" key="2">
    <source>
        <dbReference type="Pfam" id="PF00345"/>
    </source>
</evidence>
<keyword evidence="4" id="KW-1185">Reference proteome</keyword>
<dbReference type="Proteomes" id="UP000076131">
    <property type="component" value="Unassembled WGS sequence"/>
</dbReference>
<dbReference type="EMBL" id="LVJS01000123">
    <property type="protein sequence ID" value="KZC22235.1"/>
    <property type="molecule type" value="Genomic_DNA"/>
</dbReference>